<dbReference type="Pfam" id="PF25969">
    <property type="entry name" value="NUDT9_N"/>
    <property type="match status" value="1"/>
</dbReference>
<keyword evidence="12" id="KW-0407">Ion channel</keyword>
<keyword evidence="6" id="KW-0107">Calcium channel</keyword>
<evidence type="ECO:0000256" key="9">
    <source>
        <dbReference type="ARBA" id="ARBA00022989"/>
    </source>
</evidence>
<organism evidence="17 18">
    <name type="scientific">Pomacea canaliculata</name>
    <name type="common">Golden apple snail</name>
    <dbReference type="NCBI Taxonomy" id="400727"/>
    <lineage>
        <taxon>Eukaryota</taxon>
        <taxon>Metazoa</taxon>
        <taxon>Spiralia</taxon>
        <taxon>Lophotrochozoa</taxon>
        <taxon>Mollusca</taxon>
        <taxon>Gastropoda</taxon>
        <taxon>Caenogastropoda</taxon>
        <taxon>Architaenioglossa</taxon>
        <taxon>Ampullarioidea</taxon>
        <taxon>Ampullariidae</taxon>
        <taxon>Pomacea</taxon>
    </lineage>
</organism>
<dbReference type="GO" id="GO:0005886">
    <property type="term" value="C:plasma membrane"/>
    <property type="evidence" value="ECO:0007669"/>
    <property type="project" value="UniProtKB-SubCell"/>
</dbReference>
<dbReference type="Pfam" id="PF18139">
    <property type="entry name" value="LSDAT_euk"/>
    <property type="match status" value="1"/>
</dbReference>
<dbReference type="Pfam" id="PF00520">
    <property type="entry name" value="Ion_trans"/>
    <property type="match status" value="1"/>
</dbReference>
<dbReference type="OrthoDB" id="310870at2759"/>
<dbReference type="InterPro" id="IPR041491">
    <property type="entry name" value="TRPM_SLOG"/>
</dbReference>
<proteinExistence type="inferred from homology"/>
<dbReference type="InterPro" id="IPR050927">
    <property type="entry name" value="TRPM"/>
</dbReference>
<evidence type="ECO:0000256" key="11">
    <source>
        <dbReference type="ARBA" id="ARBA00023136"/>
    </source>
</evidence>
<dbReference type="Pfam" id="PF25508">
    <property type="entry name" value="TRPM2"/>
    <property type="match status" value="1"/>
</dbReference>
<keyword evidence="5" id="KW-0109">Calcium transport</keyword>
<evidence type="ECO:0000259" key="14">
    <source>
        <dbReference type="Pfam" id="PF00520"/>
    </source>
</evidence>
<evidence type="ECO:0000256" key="1">
    <source>
        <dbReference type="ARBA" id="ARBA00004651"/>
    </source>
</evidence>
<dbReference type="STRING" id="400727.A0A2T7PRB7"/>
<reference evidence="17 18" key="1">
    <citation type="submission" date="2018-04" db="EMBL/GenBank/DDBJ databases">
        <title>The genome of golden apple snail Pomacea canaliculata provides insight into stress tolerance and invasive adaptation.</title>
        <authorList>
            <person name="Liu C."/>
            <person name="Liu B."/>
            <person name="Ren Y."/>
            <person name="Zhang Y."/>
            <person name="Wang H."/>
            <person name="Li S."/>
            <person name="Jiang F."/>
            <person name="Yin L."/>
            <person name="Zhang G."/>
            <person name="Qian W."/>
            <person name="Fan W."/>
        </authorList>
    </citation>
    <scope>NUCLEOTIDE SEQUENCE [LARGE SCALE GENOMIC DNA]</scope>
    <source>
        <strain evidence="17">SZHN2017</strain>
        <tissue evidence="17">Muscle</tissue>
    </source>
</reference>
<keyword evidence="11 13" id="KW-0472">Membrane</keyword>
<evidence type="ECO:0008006" key="19">
    <source>
        <dbReference type="Google" id="ProtNLM"/>
    </source>
</evidence>
<feature type="transmembrane region" description="Helical" evidence="13">
    <location>
        <begin position="947"/>
        <end position="970"/>
    </location>
</feature>
<dbReference type="SUPFAM" id="SSF55811">
    <property type="entry name" value="Nudix"/>
    <property type="match status" value="1"/>
</dbReference>
<evidence type="ECO:0000256" key="2">
    <source>
        <dbReference type="ARBA" id="ARBA00009501"/>
    </source>
</evidence>
<feature type="transmembrane region" description="Helical" evidence="13">
    <location>
        <begin position="910"/>
        <end position="927"/>
    </location>
</feature>
<keyword evidence="18" id="KW-1185">Reference proteome</keyword>
<dbReference type="InterPro" id="IPR015797">
    <property type="entry name" value="NUDIX_hydrolase-like_dom_sf"/>
</dbReference>
<evidence type="ECO:0000256" key="4">
    <source>
        <dbReference type="ARBA" id="ARBA00022475"/>
    </source>
</evidence>
<keyword evidence="9 13" id="KW-1133">Transmembrane helix</keyword>
<evidence type="ECO:0000313" key="18">
    <source>
        <dbReference type="Proteomes" id="UP000245119"/>
    </source>
</evidence>
<evidence type="ECO:0000256" key="6">
    <source>
        <dbReference type="ARBA" id="ARBA00022673"/>
    </source>
</evidence>
<dbReference type="PANTHER" id="PTHR13800">
    <property type="entry name" value="TRANSIENT RECEPTOR POTENTIAL CATION CHANNEL, SUBFAMILY M, MEMBER 6"/>
    <property type="match status" value="1"/>
</dbReference>
<feature type="domain" description="Ion transport" evidence="14">
    <location>
        <begin position="812"/>
        <end position="1061"/>
    </location>
</feature>
<protein>
    <recommendedName>
        <fullName evidence="19">TRPM SLOG domain-containing protein</fullName>
    </recommendedName>
</protein>
<evidence type="ECO:0000256" key="12">
    <source>
        <dbReference type="ARBA" id="ARBA00023303"/>
    </source>
</evidence>
<evidence type="ECO:0000259" key="16">
    <source>
        <dbReference type="Pfam" id="PF25508"/>
    </source>
</evidence>
<dbReference type="CDD" id="cd03670">
    <property type="entry name" value="NUDIX_ADPRase_Nudt9"/>
    <property type="match status" value="1"/>
</dbReference>
<comment type="caution">
    <text evidence="17">The sequence shown here is derived from an EMBL/GenBank/DDBJ whole genome shotgun (WGS) entry which is preliminary data.</text>
</comment>
<dbReference type="Gene3D" id="3.90.79.10">
    <property type="entry name" value="Nucleoside Triphosphate Pyrophosphohydrolase"/>
    <property type="match status" value="1"/>
</dbReference>
<keyword evidence="4" id="KW-1003">Cell membrane</keyword>
<keyword evidence="8" id="KW-0106">Calcium</keyword>
<feature type="transmembrane region" description="Helical" evidence="13">
    <location>
        <begin position="1025"/>
        <end position="1050"/>
    </location>
</feature>
<feature type="transmembrane region" description="Helical" evidence="13">
    <location>
        <begin position="879"/>
        <end position="898"/>
    </location>
</feature>
<feature type="domain" description="TRPM SLOG" evidence="15">
    <location>
        <begin position="165"/>
        <end position="351"/>
    </location>
</feature>
<evidence type="ECO:0000256" key="7">
    <source>
        <dbReference type="ARBA" id="ARBA00022692"/>
    </source>
</evidence>
<feature type="domain" description="TRPM-like" evidence="16">
    <location>
        <begin position="467"/>
        <end position="714"/>
    </location>
</feature>
<evidence type="ECO:0000313" key="17">
    <source>
        <dbReference type="EMBL" id="PVD35972.1"/>
    </source>
</evidence>
<evidence type="ECO:0000256" key="10">
    <source>
        <dbReference type="ARBA" id="ARBA00023065"/>
    </source>
</evidence>
<dbReference type="GO" id="GO:0099604">
    <property type="term" value="F:ligand-gated calcium channel activity"/>
    <property type="evidence" value="ECO:0007669"/>
    <property type="project" value="TreeGrafter"/>
</dbReference>
<keyword evidence="10" id="KW-0406">Ion transport</keyword>
<sequence length="1551" mass="177325">MANQVHPSQLEMTETGANLSKSLISLKYNEEAKEVEEDSLVGAALNISSLKEAQEPQEGKWIREHIKCRECRWFVEDKESNDEVENIVYSRMAPKINLSPKMSLQESECEKEKVCKCGYSFQDHKYQQTAMNHHDQVWKYNTHTSTLPTNAYGEIEFVGHGDKVAKYVRVDTDTDMKTMLQLMMEVWSMKRPNLLISVTGGAKNFVMRARLKEAFRRGLMKAALSTGSAWIITGGTNAGVMKHVGEAVRDYGLTAEGQVIAIGVAPWGCVQDKHLLESDGLKMRGKWPAQYRIKSEVGRSQSYLDSNHSHFILVDNGTQRKFATEIAFRAKLEKEISLMQTSARTGKCADILAYAAQNALQKESVSFDKDGKEVKQLNVVIDDKLKKDIMAMVEQTFGPKNVAGNFERVERCVGKPHLITVFELESRGSHDVDKAILKALLKANKDQIMDQLKLALAWNRIDVAKSEIFIDERPWPTGVLNDVMITAIQLNRVDFVDLFLDNGVSLKDFLTVRRLLLLYNDIPKNSLLYTLLWKIKSGQRTKFSLQDVGVLLQTLLGDYYQPNYLTVEKLRNLNADTILSEKECPVSPTEEYFMDGDSDFARPAQELFIWAVLMNRQEMAKLFWREGNESTAAALTANSLLKAMNRYTDDTDLLQRLQRNADEFEDLAIGVLNKCYSVNEHRGQDLLIREMPNWGNATCVLIALQADNKRFISQTACQSLLNSIWMGSLSQDNSLWRILLSMFVLPVIFWLIKFHEEERARSEDFNVNVQEQRKKQKNYMQLSGMYKCEENQQSLVCLNLKFLGCIKTFCLLLFQISYLVFLGLYSYILIVQLTPAFHFLEGILIGWVFTIFVEEMRQFSSNYAHSVASKLTTYFSDSWNLLDVITISLFVVGMVLRFIPDNACFEASRVFLSINLISFFFRILHIFSVNKELGPKLVMIGRMVRDLLWFVVILLVFIGAYSIASQAVLFPNTELSWSLLYQLPRKAYWQIYGELFLDDIEEGDSNCVTNTTSLDKRCPSDIGRYFVPVLLGIYMLLTNVLLLNLLIAMFSYTFEKVQQNTDIHWKFQRFNLVEEYYCRPFLPPPLMIVHHMWLCVRFCCKRCSKTPDSSDFRKRYENPNEEKQLVQWENIIADNYLTKMEAREADSVESRVRTVVERLELLSAKVDDMSESQHVATTPGPRPIQTSDSVPVQQQVVHMSPQLHQRMAALEEHMTSTSQVLSSIMKSMEVITSGATTTSFPGSDVEKKLEKPKSTTVKQLSLSEVDRHSQEHIISRSAIYPGSFVERFPVPNDKVSWDIHFPQYDPVNYTAQKVLQNEEGTDAIDLLQLQPNEREGLFSFNKFDEKAKISRVSLQGKYKVVNGLPLNPVGRTGIIGRGLFGRWGPNIGFNALVTRWKRDFLGNIVIIDGKRVLEFIAIRSDSKKWSIPGGVAENMKMPWQVLEKYFLFEPSDSIKDDLQVKKAKISQGLNELSKHGEELYKGYADDARNTDNAWLETHVINYHDDDLFRNVELRATPAVEAVAWCAISNSTAHGSHMYFLKLAAEKHNATF</sequence>
<dbReference type="InterPro" id="IPR005821">
    <property type="entry name" value="Ion_trans_dom"/>
</dbReference>
<feature type="transmembrane region" description="Helical" evidence="13">
    <location>
        <begin position="809"/>
        <end position="830"/>
    </location>
</feature>
<evidence type="ECO:0000256" key="3">
    <source>
        <dbReference type="ARBA" id="ARBA00022448"/>
    </source>
</evidence>
<gene>
    <name evidence="17" type="ORF">C0Q70_02941</name>
</gene>
<dbReference type="EMBL" id="PZQS01000002">
    <property type="protein sequence ID" value="PVD35972.1"/>
    <property type="molecule type" value="Genomic_DNA"/>
</dbReference>
<comment type="similarity">
    <text evidence="2">Belongs to the transient receptor (TC 1.A.4) family. LTrpC subfamily. TRPM2 sub-subfamily.</text>
</comment>
<evidence type="ECO:0000256" key="8">
    <source>
        <dbReference type="ARBA" id="ARBA00022837"/>
    </source>
</evidence>
<comment type="subcellular location">
    <subcellularLocation>
        <location evidence="1">Cell membrane</location>
        <topology evidence="1">Multi-pass membrane protein</topology>
    </subcellularLocation>
</comment>
<keyword evidence="3" id="KW-0813">Transport</keyword>
<dbReference type="Proteomes" id="UP000245119">
    <property type="component" value="Linkage Group LG2"/>
</dbReference>
<dbReference type="PANTHER" id="PTHR13800:SF12">
    <property type="entry name" value="TRANSIENT RECEPTOR POTENTIAL CATION CHANNEL SUBFAMILY M MEMBER-LIKE 2"/>
    <property type="match status" value="1"/>
</dbReference>
<dbReference type="InterPro" id="IPR057366">
    <property type="entry name" value="TRPM-like"/>
</dbReference>
<feature type="transmembrane region" description="Helical" evidence="13">
    <location>
        <begin position="836"/>
        <end position="853"/>
    </location>
</feature>
<evidence type="ECO:0000256" key="13">
    <source>
        <dbReference type="SAM" id="Phobius"/>
    </source>
</evidence>
<keyword evidence="7 13" id="KW-0812">Transmembrane</keyword>
<evidence type="ECO:0000256" key="5">
    <source>
        <dbReference type="ARBA" id="ARBA00022568"/>
    </source>
</evidence>
<feature type="transmembrane region" description="Helical" evidence="13">
    <location>
        <begin position="734"/>
        <end position="752"/>
    </location>
</feature>
<name>A0A2T7PRB7_POMCA</name>
<evidence type="ECO:0000259" key="15">
    <source>
        <dbReference type="Pfam" id="PF18139"/>
    </source>
</evidence>
<accession>A0A2T7PRB7</accession>